<evidence type="ECO:0000256" key="4">
    <source>
        <dbReference type="ARBA" id="ARBA00023136"/>
    </source>
</evidence>
<keyword evidence="2 5" id="KW-0812">Transmembrane</keyword>
<keyword evidence="4 5" id="KW-0472">Membrane</keyword>
<evidence type="ECO:0000256" key="1">
    <source>
        <dbReference type="ARBA" id="ARBA00022475"/>
    </source>
</evidence>
<gene>
    <name evidence="7" type="ORF">NFC81_08430</name>
</gene>
<sequence length="85" mass="9525">MKSLMSLILVIVLLLVGVGLGLSNVTPLSLSFLGFSTIRLPFFLWLLFATAVGFLIASCLFWWGQRSLRREIKQLRKSLADKPQS</sequence>
<dbReference type="AlphaFoldDB" id="A0AB38YBK4"/>
<organism evidence="7">
    <name type="scientific">Salinispirillum sp. LH 10-3-1</name>
    <dbReference type="NCBI Taxonomy" id="2952525"/>
    <lineage>
        <taxon>Bacteria</taxon>
        <taxon>Pseudomonadati</taxon>
        <taxon>Pseudomonadota</taxon>
        <taxon>Gammaproteobacteria</taxon>
        <taxon>Oceanospirillales</taxon>
        <taxon>Saccharospirillaceae</taxon>
        <taxon>Salinispirillum</taxon>
    </lineage>
</organism>
<dbReference type="Pfam" id="PF06305">
    <property type="entry name" value="LapA_dom"/>
    <property type="match status" value="1"/>
</dbReference>
<evidence type="ECO:0000259" key="6">
    <source>
        <dbReference type="Pfam" id="PF06305"/>
    </source>
</evidence>
<dbReference type="InterPro" id="IPR010445">
    <property type="entry name" value="LapA_dom"/>
</dbReference>
<evidence type="ECO:0000256" key="2">
    <source>
        <dbReference type="ARBA" id="ARBA00022692"/>
    </source>
</evidence>
<feature type="transmembrane region" description="Helical" evidence="5">
    <location>
        <begin position="42"/>
        <end position="63"/>
    </location>
</feature>
<evidence type="ECO:0000256" key="5">
    <source>
        <dbReference type="SAM" id="Phobius"/>
    </source>
</evidence>
<dbReference type="RefSeq" id="WP_304994040.1">
    <property type="nucleotide sequence ID" value="NZ_CP101717.1"/>
</dbReference>
<protein>
    <submittedName>
        <fullName evidence="7">LapA family protein</fullName>
    </submittedName>
</protein>
<accession>A0AB38YBK4</accession>
<reference evidence="7" key="1">
    <citation type="submission" date="2022-07" db="EMBL/GenBank/DDBJ databases">
        <title>Complete genome sequence of Salinispirillum sp. LH10-3-1 capable of multiple carbohydrate inversion isolated from a soda lake.</title>
        <authorList>
            <person name="Liu J."/>
            <person name="Zhai Y."/>
            <person name="Zhang H."/>
            <person name="Yang H."/>
            <person name="Qu J."/>
            <person name="Li J."/>
        </authorList>
    </citation>
    <scope>NUCLEOTIDE SEQUENCE</scope>
    <source>
        <strain evidence="7">LH 10-3-1</strain>
    </source>
</reference>
<evidence type="ECO:0000256" key="3">
    <source>
        <dbReference type="ARBA" id="ARBA00022989"/>
    </source>
</evidence>
<dbReference type="GO" id="GO:0005886">
    <property type="term" value="C:plasma membrane"/>
    <property type="evidence" value="ECO:0007669"/>
    <property type="project" value="InterPro"/>
</dbReference>
<evidence type="ECO:0000313" key="7">
    <source>
        <dbReference type="EMBL" id="WLD56756.1"/>
    </source>
</evidence>
<proteinExistence type="predicted"/>
<dbReference type="EMBL" id="CP101717">
    <property type="protein sequence ID" value="WLD56756.1"/>
    <property type="molecule type" value="Genomic_DNA"/>
</dbReference>
<keyword evidence="3 5" id="KW-1133">Transmembrane helix</keyword>
<keyword evidence="1" id="KW-1003">Cell membrane</keyword>
<feature type="domain" description="Lipopolysaccharide assembly protein A" evidence="6">
    <location>
        <begin position="24"/>
        <end position="81"/>
    </location>
</feature>
<name>A0AB38YBK4_9GAMM</name>